<dbReference type="SUPFAM" id="SSF47353">
    <property type="entry name" value="Retrovirus capsid dimerization domain-like"/>
    <property type="match status" value="1"/>
</dbReference>
<dbReference type="Ensembl" id="ENSDCDT00010008890.1">
    <property type="protein sequence ID" value="ENSDCDP00010008458.1"/>
    <property type="gene ID" value="ENSDCDG00010003824.1"/>
</dbReference>
<accession>A0AAY4AHS6</accession>
<organism evidence="2 3">
    <name type="scientific">Denticeps clupeoides</name>
    <name type="common">denticle herring</name>
    <dbReference type="NCBI Taxonomy" id="299321"/>
    <lineage>
        <taxon>Eukaryota</taxon>
        <taxon>Metazoa</taxon>
        <taxon>Chordata</taxon>
        <taxon>Craniata</taxon>
        <taxon>Vertebrata</taxon>
        <taxon>Euteleostomi</taxon>
        <taxon>Actinopterygii</taxon>
        <taxon>Neopterygii</taxon>
        <taxon>Teleostei</taxon>
        <taxon>Clupei</taxon>
        <taxon>Clupeiformes</taxon>
        <taxon>Denticipitoidei</taxon>
        <taxon>Denticipitidae</taxon>
        <taxon>Denticeps</taxon>
    </lineage>
</organism>
<dbReference type="Gene3D" id="1.10.4020.10">
    <property type="entry name" value="DNA breaking-rejoining enzymes"/>
    <property type="match status" value="1"/>
</dbReference>
<dbReference type="InterPro" id="IPR038269">
    <property type="entry name" value="SCAN_sf"/>
</dbReference>
<dbReference type="SMART" id="SM00431">
    <property type="entry name" value="SCAN"/>
    <property type="match status" value="1"/>
</dbReference>
<protein>
    <recommendedName>
        <fullName evidence="1">SCAN box domain-containing protein</fullName>
    </recommendedName>
</protein>
<dbReference type="PANTHER" id="PTHR46888">
    <property type="entry name" value="ZINC KNUCKLE DOMAINCONTAINING PROTEIN-RELATED"/>
    <property type="match status" value="1"/>
</dbReference>
<dbReference type="InterPro" id="IPR003309">
    <property type="entry name" value="SCAN_dom"/>
</dbReference>
<dbReference type="PANTHER" id="PTHR46888:SF1">
    <property type="entry name" value="RIBONUCLEASE H"/>
    <property type="match status" value="1"/>
</dbReference>
<sequence length="186" mass="21585">GGIIQCTRFFVHQFPITGGNDECWKGCLKGAGWSHKSSYSYRQRFRSLDVNPKESPKELYARFKELYGCSQKVKENFILEQYLRIMFPELQVWICEHDPDSAMEAARLANVFIELYHSYADDTQLYLSFPPEDATIATKISACLSDISAWMSERHLQLNLSKTEILIFPGNNSPQQTFQFKLDRYC</sequence>
<keyword evidence="3" id="KW-1185">Reference proteome</keyword>
<reference evidence="2" key="3">
    <citation type="submission" date="2025-09" db="UniProtKB">
        <authorList>
            <consortium name="Ensembl"/>
        </authorList>
    </citation>
    <scope>IDENTIFICATION</scope>
</reference>
<evidence type="ECO:0000259" key="1">
    <source>
        <dbReference type="PROSITE" id="PS50804"/>
    </source>
</evidence>
<reference evidence="2 3" key="1">
    <citation type="submission" date="2020-06" db="EMBL/GenBank/DDBJ databases">
        <authorList>
            <consortium name="Wellcome Sanger Institute Data Sharing"/>
        </authorList>
    </citation>
    <scope>NUCLEOTIDE SEQUENCE [LARGE SCALE GENOMIC DNA]</scope>
</reference>
<dbReference type="PROSITE" id="PS50804">
    <property type="entry name" value="SCAN_BOX"/>
    <property type="match status" value="1"/>
</dbReference>
<dbReference type="Pfam" id="PF02023">
    <property type="entry name" value="SCAN"/>
    <property type="match status" value="1"/>
</dbReference>
<reference evidence="2" key="2">
    <citation type="submission" date="2025-08" db="UniProtKB">
        <authorList>
            <consortium name="Ensembl"/>
        </authorList>
    </citation>
    <scope>IDENTIFICATION</scope>
</reference>
<name>A0AAY4AHS6_9TELE</name>
<dbReference type="AlphaFoldDB" id="A0AAY4AHS6"/>
<evidence type="ECO:0000313" key="2">
    <source>
        <dbReference type="Ensembl" id="ENSDCDP00010008458.1"/>
    </source>
</evidence>
<evidence type="ECO:0000313" key="3">
    <source>
        <dbReference type="Proteomes" id="UP000694580"/>
    </source>
</evidence>
<dbReference type="Proteomes" id="UP000694580">
    <property type="component" value="Chromosome 4"/>
</dbReference>
<proteinExistence type="predicted"/>
<feature type="domain" description="SCAN box" evidence="1">
    <location>
        <begin position="42"/>
        <end position="108"/>
    </location>
</feature>
<dbReference type="GeneTree" id="ENSGT01120000272011"/>